<accession>A0A8B8AJZ5</accession>
<gene>
    <name evidence="2" type="primary">LOC111103121</name>
</gene>
<dbReference type="AlphaFoldDB" id="A0A8B8AJZ5"/>
<dbReference type="GeneID" id="111103121"/>
<proteinExistence type="predicted"/>
<evidence type="ECO:0000313" key="1">
    <source>
        <dbReference type="Proteomes" id="UP000694844"/>
    </source>
</evidence>
<sequence>MEKLIECEKKNEKSQEMIENEIISHFKEARQKLDFEENRLLRNSKAQHQREKRRLETQKIRASEYLDKIQSFTRMYQRDIQVEKYAFILYANASIDSTIPEKIPSFPLPFSLQFTKGTLNEYFFVPPNAVGVRLMHEMLEVEKIDVGDDEVETLTYQLNDDTFWVYLSDETFYKKCNRTGDVIFEQEAEVSDNLNKPICVFPNGNVVFRKKDNCLNQINASKKETKFKNLDHVPTCICLSKEKDEIAVAVKDSTDQKGSILNFNSSGQCLNVVINKRLFTNTKGEVSNGPWNMVQNINRDIIVSNVEVTAFDQTGKFRFNYVGSGNTKSQFDSRGICTDAVGNILIADEANRFIHVLDVDGKLQKIYHVSSKKDEFDPITLAIDANHCLCVGCSDGKIRVFKYIE</sequence>
<dbReference type="Proteomes" id="UP000694844">
    <property type="component" value="Chromosome 7"/>
</dbReference>
<dbReference type="SUPFAM" id="SSF75011">
    <property type="entry name" value="3-carboxy-cis,cis-mucoante lactonizing enzyme"/>
    <property type="match status" value="1"/>
</dbReference>
<keyword evidence="1" id="KW-1185">Reference proteome</keyword>
<dbReference type="KEGG" id="cvn:111103121"/>
<dbReference type="Gene3D" id="2.120.10.30">
    <property type="entry name" value="TolB, C-terminal domain"/>
    <property type="match status" value="1"/>
</dbReference>
<name>A0A8B8AJZ5_CRAVI</name>
<reference evidence="2" key="1">
    <citation type="submission" date="2025-08" db="UniProtKB">
        <authorList>
            <consortium name="RefSeq"/>
        </authorList>
    </citation>
    <scope>IDENTIFICATION</scope>
    <source>
        <tissue evidence="2">Whole sample</tissue>
    </source>
</reference>
<organism evidence="1 2">
    <name type="scientific">Crassostrea virginica</name>
    <name type="common">Eastern oyster</name>
    <dbReference type="NCBI Taxonomy" id="6565"/>
    <lineage>
        <taxon>Eukaryota</taxon>
        <taxon>Metazoa</taxon>
        <taxon>Spiralia</taxon>
        <taxon>Lophotrochozoa</taxon>
        <taxon>Mollusca</taxon>
        <taxon>Bivalvia</taxon>
        <taxon>Autobranchia</taxon>
        <taxon>Pteriomorphia</taxon>
        <taxon>Ostreida</taxon>
        <taxon>Ostreoidea</taxon>
        <taxon>Ostreidae</taxon>
        <taxon>Crassostrea</taxon>
    </lineage>
</organism>
<dbReference type="InterPro" id="IPR011042">
    <property type="entry name" value="6-blade_b-propeller_TolB-like"/>
</dbReference>
<protein>
    <submittedName>
        <fullName evidence="2">Uncharacterized protein LOC111103121</fullName>
    </submittedName>
</protein>
<dbReference type="RefSeq" id="XP_022291867.1">
    <property type="nucleotide sequence ID" value="XM_022436159.1"/>
</dbReference>
<evidence type="ECO:0000313" key="2">
    <source>
        <dbReference type="RefSeq" id="XP_022291867.1"/>
    </source>
</evidence>